<comment type="similarity">
    <text evidence="3 6">Belongs to the DHNA family.</text>
</comment>
<evidence type="ECO:0000256" key="2">
    <source>
        <dbReference type="ARBA" id="ARBA00005013"/>
    </source>
</evidence>
<proteinExistence type="inferred from homology"/>
<keyword evidence="9" id="KW-1185">Reference proteome</keyword>
<dbReference type="EMBL" id="JXAK01000038">
    <property type="protein sequence ID" value="KIL39430.1"/>
    <property type="molecule type" value="Genomic_DNA"/>
</dbReference>
<comment type="pathway">
    <text evidence="2 6">Cofactor biosynthesis; tetrahydrofolate biosynthesis; 2-amino-4-hydroxy-6-hydroxymethyl-7,8-dihydropteridine diphosphate from 7,8-dihydroneopterin triphosphate: step 3/4.</text>
</comment>
<evidence type="ECO:0000313" key="9">
    <source>
        <dbReference type="Proteomes" id="UP000031967"/>
    </source>
</evidence>
<dbReference type="Pfam" id="PF02152">
    <property type="entry name" value="FolB"/>
    <property type="match status" value="1"/>
</dbReference>
<dbReference type="CDD" id="cd00534">
    <property type="entry name" value="DHNA_DHNTPE"/>
    <property type="match status" value="1"/>
</dbReference>
<evidence type="ECO:0000256" key="3">
    <source>
        <dbReference type="ARBA" id="ARBA00005708"/>
    </source>
</evidence>
<dbReference type="InterPro" id="IPR006156">
    <property type="entry name" value="Dihydroneopterin_aldolase"/>
</dbReference>
<protein>
    <recommendedName>
        <fullName evidence="6">7,8-dihydroneopterin aldolase</fullName>
        <ecNumber evidence="6">4.1.2.25</ecNumber>
    </recommendedName>
</protein>
<evidence type="ECO:0000259" key="7">
    <source>
        <dbReference type="SMART" id="SM00905"/>
    </source>
</evidence>
<comment type="catalytic activity">
    <reaction evidence="1 6">
        <text>7,8-dihydroneopterin = 6-hydroxymethyl-7,8-dihydropterin + glycolaldehyde</text>
        <dbReference type="Rhea" id="RHEA:10540"/>
        <dbReference type="ChEBI" id="CHEBI:17001"/>
        <dbReference type="ChEBI" id="CHEBI:17071"/>
        <dbReference type="ChEBI" id="CHEBI:44841"/>
        <dbReference type="EC" id="4.1.2.25"/>
    </reaction>
</comment>
<organism evidence="8 9">
    <name type="scientific">Gordoniibacillus kamchatkensis</name>
    <dbReference type="NCBI Taxonomy" id="1590651"/>
    <lineage>
        <taxon>Bacteria</taxon>
        <taxon>Bacillati</taxon>
        <taxon>Bacillota</taxon>
        <taxon>Bacilli</taxon>
        <taxon>Bacillales</taxon>
        <taxon>Paenibacillaceae</taxon>
        <taxon>Gordoniibacillus</taxon>
    </lineage>
</organism>
<accession>A0ABR5AFT4</accession>
<keyword evidence="4 6" id="KW-0289">Folate biosynthesis</keyword>
<dbReference type="RefSeq" id="WP_041049363.1">
    <property type="nucleotide sequence ID" value="NZ_JXAK01000038.1"/>
</dbReference>
<dbReference type="InterPro" id="IPR006157">
    <property type="entry name" value="FolB_dom"/>
</dbReference>
<dbReference type="PANTHER" id="PTHR42844">
    <property type="entry name" value="DIHYDRONEOPTERIN ALDOLASE 1-RELATED"/>
    <property type="match status" value="1"/>
</dbReference>
<dbReference type="InterPro" id="IPR043133">
    <property type="entry name" value="GTP-CH-I_C/QueF"/>
</dbReference>
<evidence type="ECO:0000256" key="6">
    <source>
        <dbReference type="RuleBase" id="RU362079"/>
    </source>
</evidence>
<dbReference type="Proteomes" id="UP000031967">
    <property type="component" value="Unassembled WGS sequence"/>
</dbReference>
<name>A0ABR5AFT4_9BACL</name>
<evidence type="ECO:0000313" key="8">
    <source>
        <dbReference type="EMBL" id="KIL39430.1"/>
    </source>
</evidence>
<comment type="caution">
    <text evidence="8">The sequence shown here is derived from an EMBL/GenBank/DDBJ whole genome shotgun (WGS) entry which is preliminary data.</text>
</comment>
<dbReference type="EC" id="4.1.2.25" evidence="6"/>
<reference evidence="8 9" key="1">
    <citation type="submission" date="2014-12" db="EMBL/GenBank/DDBJ databases">
        <title>Draft genome sequence of Paenibacillus kamchatkensis strain B-2647.</title>
        <authorList>
            <person name="Karlyshev A.V."/>
            <person name="Kudryashova E.B."/>
        </authorList>
    </citation>
    <scope>NUCLEOTIDE SEQUENCE [LARGE SCALE GENOMIC DNA]</scope>
    <source>
        <strain evidence="8 9">VKM B-2647</strain>
    </source>
</reference>
<feature type="domain" description="Dihydroneopterin aldolase/epimerase" evidence="7">
    <location>
        <begin position="4"/>
        <end position="117"/>
    </location>
</feature>
<dbReference type="SMART" id="SM00905">
    <property type="entry name" value="FolB"/>
    <property type="match status" value="1"/>
</dbReference>
<sequence length="124" mass="14023">MDTITLSGMAFYGYHGVFPEETKLGQRFVLDVALRLPLEQAGRSDDLTLTINYAEAYELIKRIVEGEPYKLIEALAERVAMELMQTYTSIHELTVRVTKPHPPFDAQLHGVAVEIQRKRAGVHP</sequence>
<evidence type="ECO:0000256" key="5">
    <source>
        <dbReference type="ARBA" id="ARBA00023239"/>
    </source>
</evidence>
<evidence type="ECO:0000256" key="4">
    <source>
        <dbReference type="ARBA" id="ARBA00022909"/>
    </source>
</evidence>
<dbReference type="SUPFAM" id="SSF55620">
    <property type="entry name" value="Tetrahydrobiopterin biosynthesis enzymes-like"/>
    <property type="match status" value="1"/>
</dbReference>
<dbReference type="NCBIfam" id="TIGR00526">
    <property type="entry name" value="folB_dom"/>
    <property type="match status" value="1"/>
</dbReference>
<dbReference type="PANTHER" id="PTHR42844:SF1">
    <property type="entry name" value="DIHYDRONEOPTERIN ALDOLASE 1-RELATED"/>
    <property type="match status" value="1"/>
</dbReference>
<comment type="function">
    <text evidence="6">Catalyzes the conversion of 7,8-dihydroneopterin to 6-hydroxymethyl-7,8-dihydropterin.</text>
</comment>
<gene>
    <name evidence="8" type="ORF">SD70_20165</name>
</gene>
<evidence type="ECO:0000256" key="1">
    <source>
        <dbReference type="ARBA" id="ARBA00001353"/>
    </source>
</evidence>
<keyword evidence="5 6" id="KW-0456">Lyase</keyword>
<dbReference type="Gene3D" id="3.30.1130.10">
    <property type="match status" value="1"/>
</dbReference>
<dbReference type="NCBIfam" id="TIGR00525">
    <property type="entry name" value="folB"/>
    <property type="match status" value="1"/>
</dbReference>